<evidence type="ECO:0000313" key="1">
    <source>
        <dbReference type="EMBL" id="GLI93831.1"/>
    </source>
</evidence>
<keyword evidence="2" id="KW-1185">Reference proteome</keyword>
<accession>A0A9W6LSU2</accession>
<comment type="caution">
    <text evidence="1">The sequence shown here is derived from an EMBL/GenBank/DDBJ whole genome shotgun (WGS) entry which is preliminary data.</text>
</comment>
<gene>
    <name evidence="1" type="ORF">LMG27198_28230</name>
</gene>
<sequence length="144" mass="15943">MRAATRVMMNSAVAAAIVTLTFVPTADAKTARSGGKLHAQISARADKHPASHYAAKLERDRHERWSRYGSRQAVGRNRVTGPVLNLPMRGPLAGSNYYPPYGYPFYNHTPPGRRPTIGFYNSPYVQYSTSPFTGYYGWYGGLSP</sequence>
<dbReference type="AlphaFoldDB" id="A0A9W6LSU2"/>
<dbReference type="RefSeq" id="WP_281803870.1">
    <property type="nucleotide sequence ID" value="NZ_BSEC01000001.1"/>
</dbReference>
<dbReference type="Proteomes" id="UP001144323">
    <property type="component" value="Unassembled WGS sequence"/>
</dbReference>
<name>A0A9W6LSU2_9HYPH</name>
<organism evidence="1 2">
    <name type="scientific">Methylocystis echinoides</name>
    <dbReference type="NCBI Taxonomy" id="29468"/>
    <lineage>
        <taxon>Bacteria</taxon>
        <taxon>Pseudomonadati</taxon>
        <taxon>Pseudomonadota</taxon>
        <taxon>Alphaproteobacteria</taxon>
        <taxon>Hyphomicrobiales</taxon>
        <taxon>Methylocystaceae</taxon>
        <taxon>Methylocystis</taxon>
    </lineage>
</organism>
<dbReference type="EMBL" id="BSEC01000001">
    <property type="protein sequence ID" value="GLI93831.1"/>
    <property type="molecule type" value="Genomic_DNA"/>
</dbReference>
<proteinExistence type="predicted"/>
<evidence type="ECO:0000313" key="2">
    <source>
        <dbReference type="Proteomes" id="UP001144323"/>
    </source>
</evidence>
<reference evidence="1" key="1">
    <citation type="journal article" date="2023" name="Int. J. Syst. Evol. Microbiol.">
        <title>Methylocystis iwaonis sp. nov., a type II methane-oxidizing bacterium from surface soil of a rice paddy field in Japan, and emended description of the genus Methylocystis (ex Whittenbury et al. 1970) Bowman et al. 1993.</title>
        <authorList>
            <person name="Kaise H."/>
            <person name="Sawadogo J.B."/>
            <person name="Alam M.S."/>
            <person name="Ueno C."/>
            <person name="Dianou D."/>
            <person name="Shinjo R."/>
            <person name="Asakawa S."/>
        </authorList>
    </citation>
    <scope>NUCLEOTIDE SEQUENCE</scope>
    <source>
        <strain evidence="1">LMG27198</strain>
    </source>
</reference>
<protein>
    <submittedName>
        <fullName evidence="1">Uncharacterized protein</fullName>
    </submittedName>
</protein>